<dbReference type="InterPro" id="IPR003439">
    <property type="entry name" value="ABC_transporter-like_ATP-bd"/>
</dbReference>
<organism evidence="6 7">
    <name type="scientific">Streptomyces lasiicapitis</name>
    <dbReference type="NCBI Taxonomy" id="1923961"/>
    <lineage>
        <taxon>Bacteria</taxon>
        <taxon>Bacillati</taxon>
        <taxon>Actinomycetota</taxon>
        <taxon>Actinomycetes</taxon>
        <taxon>Kitasatosporales</taxon>
        <taxon>Streptomycetaceae</taxon>
        <taxon>Streptomyces</taxon>
    </lineage>
</organism>
<dbReference type="RefSeq" id="WP_189172557.1">
    <property type="nucleotide sequence ID" value="NZ_BMNG01000001.1"/>
</dbReference>
<evidence type="ECO:0000313" key="6">
    <source>
        <dbReference type="EMBL" id="GGO34668.1"/>
    </source>
</evidence>
<proteinExistence type="inferred from homology"/>
<dbReference type="SMART" id="SM00382">
    <property type="entry name" value="AAA"/>
    <property type="match status" value="1"/>
</dbReference>
<evidence type="ECO:0000256" key="1">
    <source>
        <dbReference type="ARBA" id="ARBA00005417"/>
    </source>
</evidence>
<evidence type="ECO:0000256" key="2">
    <source>
        <dbReference type="ARBA" id="ARBA00022448"/>
    </source>
</evidence>
<accession>A0ABQ2LHT8</accession>
<comment type="caution">
    <text evidence="6">The sequence shown here is derived from an EMBL/GenBank/DDBJ whole genome shotgun (WGS) entry which is preliminary data.</text>
</comment>
<dbReference type="Gene3D" id="3.40.50.300">
    <property type="entry name" value="P-loop containing nucleotide triphosphate hydrolases"/>
    <property type="match status" value="1"/>
</dbReference>
<dbReference type="InterPro" id="IPR003593">
    <property type="entry name" value="AAA+_ATPase"/>
</dbReference>
<gene>
    <name evidence="6" type="ORF">GCM10012286_04110</name>
</gene>
<name>A0ABQ2LHT8_9ACTN</name>
<dbReference type="SUPFAM" id="SSF52540">
    <property type="entry name" value="P-loop containing nucleoside triphosphate hydrolases"/>
    <property type="match status" value="1"/>
</dbReference>
<protein>
    <recommendedName>
        <fullName evidence="5">ABC transporter domain-containing protein</fullName>
    </recommendedName>
</protein>
<dbReference type="Pfam" id="PF00005">
    <property type="entry name" value="ABC_tran"/>
    <property type="match status" value="1"/>
</dbReference>
<evidence type="ECO:0000313" key="7">
    <source>
        <dbReference type="Proteomes" id="UP000656881"/>
    </source>
</evidence>
<dbReference type="PANTHER" id="PTHR43335:SF11">
    <property type="entry name" value="ABC TRANSPORTER RELATED"/>
    <property type="match status" value="1"/>
</dbReference>
<keyword evidence="2" id="KW-0813">Transport</keyword>
<dbReference type="PANTHER" id="PTHR43335">
    <property type="entry name" value="ABC TRANSPORTER, ATP-BINDING PROTEIN"/>
    <property type="match status" value="1"/>
</dbReference>
<dbReference type="PROSITE" id="PS50893">
    <property type="entry name" value="ABC_TRANSPORTER_2"/>
    <property type="match status" value="1"/>
</dbReference>
<evidence type="ECO:0000259" key="5">
    <source>
        <dbReference type="PROSITE" id="PS50893"/>
    </source>
</evidence>
<reference evidence="7" key="1">
    <citation type="journal article" date="2019" name="Int. J. Syst. Evol. Microbiol.">
        <title>The Global Catalogue of Microorganisms (GCM) 10K type strain sequencing project: providing services to taxonomists for standard genome sequencing and annotation.</title>
        <authorList>
            <consortium name="The Broad Institute Genomics Platform"/>
            <consortium name="The Broad Institute Genome Sequencing Center for Infectious Disease"/>
            <person name="Wu L."/>
            <person name="Ma J."/>
        </authorList>
    </citation>
    <scope>NUCLEOTIDE SEQUENCE [LARGE SCALE GENOMIC DNA]</scope>
    <source>
        <strain evidence="7">CGMCC 4.7349</strain>
    </source>
</reference>
<dbReference type="InterPro" id="IPR027417">
    <property type="entry name" value="P-loop_NTPase"/>
</dbReference>
<evidence type="ECO:0000256" key="4">
    <source>
        <dbReference type="ARBA" id="ARBA00022840"/>
    </source>
</evidence>
<feature type="domain" description="ABC transporter" evidence="5">
    <location>
        <begin position="8"/>
        <end position="235"/>
    </location>
</feature>
<keyword evidence="3" id="KW-0547">Nucleotide-binding</keyword>
<keyword evidence="7" id="KW-1185">Reference proteome</keyword>
<evidence type="ECO:0000256" key="3">
    <source>
        <dbReference type="ARBA" id="ARBA00022741"/>
    </source>
</evidence>
<comment type="similarity">
    <text evidence="1">Belongs to the ABC transporter superfamily.</text>
</comment>
<dbReference type="Proteomes" id="UP000656881">
    <property type="component" value="Unassembled WGS sequence"/>
</dbReference>
<dbReference type="EMBL" id="BMNG01000001">
    <property type="protein sequence ID" value="GGO34668.1"/>
    <property type="molecule type" value="Genomic_DNA"/>
</dbReference>
<sequence>MSVGRAALTSAGLSRDFGGVGVFDVDLHIDRGSVYGLVGRNGAGKTTLLSMLAGLEKPDSGLVKLDGTTVSMCPDVPEFEPWLTALEVVELSAGLGAPRRSGVREQALCDAALRDAALRVLSRVGMESAARRRVGGFSRGMLQRLSLAAALVVRPDLLILDEPTSGLDPEGRRTILDLVRDLKQESTIILSSHIVHDVESVCDALGLLDGGRLVLQGRTADILDAHARPVWRLQSRSSREARILAAALRAEEWTLSVEPASEFGLLVEAASVEAGERGIPQVVSREGCALAGLTALDSDLESILLSVSSASASTVASMTGGGTRTWRGP</sequence>
<keyword evidence="4" id="KW-0067">ATP-binding</keyword>